<feature type="transmembrane region" description="Helical" evidence="2">
    <location>
        <begin position="77"/>
        <end position="98"/>
    </location>
</feature>
<accession>A0A936NC55</accession>
<evidence type="ECO:0000313" key="4">
    <source>
        <dbReference type="Proteomes" id="UP000727993"/>
    </source>
</evidence>
<organism evidence="3 4">
    <name type="scientific">Candidatus Neomicrothrix subdominans</name>
    <dbReference type="NCBI Taxonomy" id="2954438"/>
    <lineage>
        <taxon>Bacteria</taxon>
        <taxon>Bacillati</taxon>
        <taxon>Actinomycetota</taxon>
        <taxon>Acidimicrobiia</taxon>
        <taxon>Acidimicrobiales</taxon>
        <taxon>Microthrixaceae</taxon>
        <taxon>Candidatus Neomicrothrix</taxon>
    </lineage>
</organism>
<proteinExistence type="predicted"/>
<dbReference type="EMBL" id="JADJZA010000006">
    <property type="protein sequence ID" value="MBK9296949.1"/>
    <property type="molecule type" value="Genomic_DNA"/>
</dbReference>
<feature type="compositionally biased region" description="Basic residues" evidence="1">
    <location>
        <begin position="63"/>
        <end position="72"/>
    </location>
</feature>
<evidence type="ECO:0000256" key="1">
    <source>
        <dbReference type="SAM" id="MobiDB-lite"/>
    </source>
</evidence>
<reference evidence="3 4" key="1">
    <citation type="submission" date="2020-10" db="EMBL/GenBank/DDBJ databases">
        <title>Connecting structure to function with the recovery of over 1000 high-quality activated sludge metagenome-assembled genomes encoding full-length rRNA genes using long-read sequencing.</title>
        <authorList>
            <person name="Singleton C.M."/>
            <person name="Petriglieri F."/>
            <person name="Kristensen J.M."/>
            <person name="Kirkegaard R.H."/>
            <person name="Michaelsen T.Y."/>
            <person name="Andersen M.H."/>
            <person name="Karst S.M."/>
            <person name="Dueholm M.S."/>
            <person name="Nielsen P.H."/>
            <person name="Albertsen M."/>
        </authorList>
    </citation>
    <scope>NUCLEOTIDE SEQUENCE [LARGE SCALE GENOMIC DNA]</scope>
    <source>
        <strain evidence="3">Lyne_18-Q3-R50-59_MAXAC.006</strain>
    </source>
</reference>
<keyword evidence="2" id="KW-0472">Membrane</keyword>
<protein>
    <submittedName>
        <fullName evidence="3">Uncharacterized protein</fullName>
    </submittedName>
</protein>
<evidence type="ECO:0000313" key="3">
    <source>
        <dbReference type="EMBL" id="MBK9296949.1"/>
    </source>
</evidence>
<feature type="region of interest" description="Disordered" evidence="1">
    <location>
        <begin position="49"/>
        <end position="72"/>
    </location>
</feature>
<dbReference type="Proteomes" id="UP000727993">
    <property type="component" value="Unassembled WGS sequence"/>
</dbReference>
<comment type="caution">
    <text evidence="3">The sequence shown here is derived from an EMBL/GenBank/DDBJ whole genome shotgun (WGS) entry which is preliminary data.</text>
</comment>
<keyword evidence="2" id="KW-0812">Transmembrane</keyword>
<feature type="region of interest" description="Disordered" evidence="1">
    <location>
        <begin position="104"/>
        <end position="148"/>
    </location>
</feature>
<gene>
    <name evidence="3" type="ORF">IPN02_08945</name>
</gene>
<keyword evidence="2" id="KW-1133">Transmembrane helix</keyword>
<feature type="region of interest" description="Disordered" evidence="1">
    <location>
        <begin position="1"/>
        <end position="21"/>
    </location>
</feature>
<name>A0A936NC55_9ACTN</name>
<sequence length="175" mass="17748">MTDRTRPSNGLGTPPQPDASARERAIADALAHFDDLIVDGVLTPAGEADVAAEAEGGDDLDRRRRAKGRRRSAPQRWLAAAAVLLVLGAGGALAAQVIGGSGEQMTSEASDQAEGGATNADEAARAERGVADQTKAGGAEPAAEAAPEAAAQALATLPEWLCELTARLGVDVCAR</sequence>
<evidence type="ECO:0000256" key="2">
    <source>
        <dbReference type="SAM" id="Phobius"/>
    </source>
</evidence>
<feature type="compositionally biased region" description="Low complexity" evidence="1">
    <location>
        <begin position="136"/>
        <end position="148"/>
    </location>
</feature>
<dbReference type="AlphaFoldDB" id="A0A936NC55"/>